<keyword evidence="1 6" id="KW-0963">Cytoplasm</keyword>
<feature type="domain" description="Methyltransferase small" evidence="7">
    <location>
        <begin position="43"/>
        <end position="168"/>
    </location>
</feature>
<evidence type="ECO:0000256" key="1">
    <source>
        <dbReference type="ARBA" id="ARBA00022490"/>
    </source>
</evidence>
<organism evidence="8 9">
    <name type="scientific">Canicola haemoglobinophilus</name>
    <dbReference type="NCBI Taxonomy" id="733"/>
    <lineage>
        <taxon>Bacteria</taxon>
        <taxon>Pseudomonadati</taxon>
        <taxon>Pseudomonadota</taxon>
        <taxon>Gammaproteobacteria</taxon>
        <taxon>Pasteurellales</taxon>
        <taxon>Pasteurellaceae</taxon>
        <taxon>Canicola</taxon>
    </lineage>
</organism>
<dbReference type="Gene3D" id="3.40.50.150">
    <property type="entry name" value="Vaccinia Virus protein VP39"/>
    <property type="match status" value="1"/>
</dbReference>
<dbReference type="STRING" id="733.B0186_09485"/>
<dbReference type="SUPFAM" id="SSF53335">
    <property type="entry name" value="S-adenosyl-L-methionine-dependent methyltransferases"/>
    <property type="match status" value="1"/>
</dbReference>
<dbReference type="HAMAP" id="MF_01872">
    <property type="entry name" value="tRNA_methyltr_YfiC"/>
    <property type="match status" value="1"/>
</dbReference>
<proteinExistence type="inferred from homology"/>
<dbReference type="InterPro" id="IPR022882">
    <property type="entry name" value="tRNA_adenine-N6_MeTrfase"/>
</dbReference>
<comment type="catalytic activity">
    <reaction evidence="6">
        <text>adenosine(37) in tRNA1(Val) + S-adenosyl-L-methionine = N(6)-methyladenosine(37) in tRNA1(Val) + S-adenosyl-L-homocysteine + H(+)</text>
        <dbReference type="Rhea" id="RHEA:43160"/>
        <dbReference type="Rhea" id="RHEA-COMP:10369"/>
        <dbReference type="Rhea" id="RHEA-COMP:10370"/>
        <dbReference type="ChEBI" id="CHEBI:15378"/>
        <dbReference type="ChEBI" id="CHEBI:57856"/>
        <dbReference type="ChEBI" id="CHEBI:59789"/>
        <dbReference type="ChEBI" id="CHEBI:74411"/>
        <dbReference type="ChEBI" id="CHEBI:74449"/>
        <dbReference type="EC" id="2.1.1.223"/>
    </reaction>
</comment>
<dbReference type="EC" id="2.1.1.223" evidence="6"/>
<evidence type="ECO:0000256" key="6">
    <source>
        <dbReference type="HAMAP-Rule" id="MF_01872"/>
    </source>
</evidence>
<dbReference type="GO" id="GO:0005737">
    <property type="term" value="C:cytoplasm"/>
    <property type="evidence" value="ECO:0007669"/>
    <property type="project" value="UniProtKB-SubCell"/>
</dbReference>
<dbReference type="PANTHER" id="PTHR47739:SF1">
    <property type="entry name" value="TRNA1(VAL) (ADENINE(37)-N6)-METHYLTRANSFERASE"/>
    <property type="match status" value="1"/>
</dbReference>
<evidence type="ECO:0000256" key="4">
    <source>
        <dbReference type="ARBA" id="ARBA00022691"/>
    </source>
</evidence>
<evidence type="ECO:0000313" key="9">
    <source>
        <dbReference type="Proteomes" id="UP000254329"/>
    </source>
</evidence>
<comment type="subcellular location">
    <subcellularLocation>
        <location evidence="6">Cytoplasm</location>
    </subcellularLocation>
</comment>
<comment type="function">
    <text evidence="6">Specifically methylates the adenine in position 37 of tRNA(1)(Val) (anticodon cmo5UAC).</text>
</comment>
<dbReference type="InterPro" id="IPR007848">
    <property type="entry name" value="Small_mtfrase_dom"/>
</dbReference>
<dbReference type="AlphaFoldDB" id="A0A377HSL1"/>
<dbReference type="Pfam" id="PF05175">
    <property type="entry name" value="MTS"/>
    <property type="match status" value="1"/>
</dbReference>
<evidence type="ECO:0000256" key="5">
    <source>
        <dbReference type="ARBA" id="ARBA00022694"/>
    </source>
</evidence>
<dbReference type="GO" id="GO:0016430">
    <property type="term" value="F:tRNA (adenine-N6)-methyltransferase activity"/>
    <property type="evidence" value="ECO:0007669"/>
    <property type="project" value="UniProtKB-UniRule"/>
</dbReference>
<reference evidence="8 9" key="1">
    <citation type="submission" date="2018-06" db="EMBL/GenBank/DDBJ databases">
        <authorList>
            <consortium name="Pathogen Informatics"/>
            <person name="Doyle S."/>
        </authorList>
    </citation>
    <scope>NUCLEOTIDE SEQUENCE [LARGE SCALE GENOMIC DNA]</scope>
    <source>
        <strain evidence="8 9">NCTC1659</strain>
    </source>
</reference>
<keyword evidence="5 6" id="KW-0819">tRNA processing</keyword>
<evidence type="ECO:0000256" key="3">
    <source>
        <dbReference type="ARBA" id="ARBA00022679"/>
    </source>
</evidence>
<keyword evidence="9" id="KW-1185">Reference proteome</keyword>
<dbReference type="PANTHER" id="PTHR47739">
    <property type="entry name" value="TRNA1(VAL) (ADENINE(37)-N6)-METHYLTRANSFERASE"/>
    <property type="match status" value="1"/>
</dbReference>
<keyword evidence="2 6" id="KW-0489">Methyltransferase</keyword>
<evidence type="ECO:0000313" key="8">
    <source>
        <dbReference type="EMBL" id="STO59217.1"/>
    </source>
</evidence>
<sequence>MTKQFITKKQGFTFKQFHINQDQCAMKVGTDGILLGAWANIAQANRLLDLGTGTGLIALMLAQRTAEHCRISAVELDPQAYLQAQENCKQSPWAKKIQVFQQDIMAFAQDCRHKFDVITANPPYFAQGIDCANEQRNLARYTLAQSHLDWLHAAEKLLSPQGEIHFVLPFEAGKSLQKQTALFCMRECEVITKEGKTPQRLLLSFSRNAQPCAKSQLLIYDKNNQYSAEFKALTQDFYLKF</sequence>
<dbReference type="Proteomes" id="UP000254329">
    <property type="component" value="Unassembled WGS sequence"/>
</dbReference>
<dbReference type="GO" id="GO:0008033">
    <property type="term" value="P:tRNA processing"/>
    <property type="evidence" value="ECO:0007669"/>
    <property type="project" value="UniProtKB-UniRule"/>
</dbReference>
<keyword evidence="3 6" id="KW-0808">Transferase</keyword>
<dbReference type="InterPro" id="IPR029063">
    <property type="entry name" value="SAM-dependent_MTases_sf"/>
</dbReference>
<dbReference type="PRINTS" id="PR00507">
    <property type="entry name" value="N12N6MTFRASE"/>
</dbReference>
<accession>A0A377HSL1</accession>
<dbReference type="InterPro" id="IPR050210">
    <property type="entry name" value="tRNA_Adenine-N(6)_MTase"/>
</dbReference>
<dbReference type="CDD" id="cd02440">
    <property type="entry name" value="AdoMet_MTases"/>
    <property type="match status" value="1"/>
</dbReference>
<comment type="similarity">
    <text evidence="6">Belongs to the methyltransferase superfamily. tRNA (adenine-N(6)-)-methyltransferase family.</text>
</comment>
<protein>
    <recommendedName>
        <fullName evidence="6">tRNA1(Val) (adenine(37)-N6)-methyltransferase</fullName>
        <ecNumber evidence="6">2.1.1.223</ecNumber>
    </recommendedName>
    <alternativeName>
        <fullName evidence="6">tRNA m6A37 methyltransferase</fullName>
    </alternativeName>
</protein>
<keyword evidence="4 6" id="KW-0949">S-adenosyl-L-methionine</keyword>
<dbReference type="GO" id="GO:0032259">
    <property type="term" value="P:methylation"/>
    <property type="evidence" value="ECO:0007669"/>
    <property type="project" value="UniProtKB-KW"/>
</dbReference>
<evidence type="ECO:0000259" key="7">
    <source>
        <dbReference type="Pfam" id="PF05175"/>
    </source>
</evidence>
<dbReference type="EMBL" id="UGHF01000001">
    <property type="protein sequence ID" value="STO59217.1"/>
    <property type="molecule type" value="Genomic_DNA"/>
</dbReference>
<name>A0A377HSL1_9PAST</name>
<gene>
    <name evidence="8" type="primary">yfiC</name>
    <name evidence="8" type="ORF">NCTC1659_00464</name>
</gene>
<evidence type="ECO:0000256" key="2">
    <source>
        <dbReference type="ARBA" id="ARBA00022603"/>
    </source>
</evidence>